<dbReference type="GO" id="GO:0009089">
    <property type="term" value="P:lysine biosynthetic process via diaminopimelate"/>
    <property type="evidence" value="ECO:0007669"/>
    <property type="project" value="UniProtKB-UniRule"/>
</dbReference>
<dbReference type="PANTHER" id="PTHR20836">
    <property type="entry name" value="DIHYDRODIPICOLINATE REDUCTASE"/>
    <property type="match status" value="1"/>
</dbReference>
<comment type="caution">
    <text evidence="12">Lacks conserved residue(s) required for the propagation of feature annotation.</text>
</comment>
<dbReference type="AlphaFoldDB" id="A0A1F2PB46"/>
<keyword evidence="3 12" id="KW-0521">NADP</keyword>
<dbReference type="GO" id="GO:0005737">
    <property type="term" value="C:cytoplasm"/>
    <property type="evidence" value="ECO:0007669"/>
    <property type="project" value="UniProtKB-SubCell"/>
</dbReference>
<dbReference type="InterPro" id="IPR000846">
    <property type="entry name" value="DapB_N"/>
</dbReference>
<evidence type="ECO:0000256" key="8">
    <source>
        <dbReference type="ARBA" id="ARBA00037922"/>
    </source>
</evidence>
<evidence type="ECO:0000256" key="12">
    <source>
        <dbReference type="HAMAP-Rule" id="MF_00102"/>
    </source>
</evidence>
<dbReference type="InterPro" id="IPR023940">
    <property type="entry name" value="DHDPR_bac"/>
</dbReference>
<evidence type="ECO:0000256" key="5">
    <source>
        <dbReference type="ARBA" id="ARBA00023002"/>
    </source>
</evidence>
<dbReference type="GO" id="GO:0019877">
    <property type="term" value="P:diaminopimelate biosynthetic process"/>
    <property type="evidence" value="ECO:0007669"/>
    <property type="project" value="UniProtKB-UniRule"/>
</dbReference>
<dbReference type="GO" id="GO:0050661">
    <property type="term" value="F:NADP binding"/>
    <property type="evidence" value="ECO:0007669"/>
    <property type="project" value="UniProtKB-UniRule"/>
</dbReference>
<keyword evidence="5 12" id="KW-0560">Oxidoreductase</keyword>
<dbReference type="Gene3D" id="3.30.360.10">
    <property type="entry name" value="Dihydrodipicolinate Reductase, domain 2"/>
    <property type="match status" value="2"/>
</dbReference>
<proteinExistence type="inferred from homology"/>
<comment type="catalytic activity">
    <reaction evidence="11 12">
        <text>(S)-2,3,4,5-tetrahydrodipicolinate + NAD(+) + H2O = (2S,4S)-4-hydroxy-2,3,4,5-tetrahydrodipicolinate + NADH + H(+)</text>
        <dbReference type="Rhea" id="RHEA:35323"/>
        <dbReference type="ChEBI" id="CHEBI:15377"/>
        <dbReference type="ChEBI" id="CHEBI:15378"/>
        <dbReference type="ChEBI" id="CHEBI:16845"/>
        <dbReference type="ChEBI" id="CHEBI:57540"/>
        <dbReference type="ChEBI" id="CHEBI:57945"/>
        <dbReference type="ChEBI" id="CHEBI:67139"/>
        <dbReference type="EC" id="1.17.1.8"/>
    </reaction>
</comment>
<comment type="catalytic activity">
    <reaction evidence="10 12">
        <text>(S)-2,3,4,5-tetrahydrodipicolinate + NADP(+) + H2O = (2S,4S)-4-hydroxy-2,3,4,5-tetrahydrodipicolinate + NADPH + H(+)</text>
        <dbReference type="Rhea" id="RHEA:35331"/>
        <dbReference type="ChEBI" id="CHEBI:15377"/>
        <dbReference type="ChEBI" id="CHEBI:15378"/>
        <dbReference type="ChEBI" id="CHEBI:16845"/>
        <dbReference type="ChEBI" id="CHEBI:57783"/>
        <dbReference type="ChEBI" id="CHEBI:58349"/>
        <dbReference type="ChEBI" id="CHEBI:67139"/>
        <dbReference type="EC" id="1.17.1.8"/>
    </reaction>
</comment>
<dbReference type="HAMAP" id="MF_00102">
    <property type="entry name" value="DapB"/>
    <property type="match status" value="1"/>
</dbReference>
<evidence type="ECO:0000256" key="11">
    <source>
        <dbReference type="ARBA" id="ARBA00049396"/>
    </source>
</evidence>
<dbReference type="GO" id="GO:0008839">
    <property type="term" value="F:4-hydroxy-tetrahydrodipicolinate reductase"/>
    <property type="evidence" value="ECO:0007669"/>
    <property type="project" value="UniProtKB-UniRule"/>
</dbReference>
<feature type="domain" description="Dihydrodipicolinate reductase N-terminal" evidence="13">
    <location>
        <begin position="2"/>
        <end position="112"/>
    </location>
</feature>
<dbReference type="Pfam" id="PF01113">
    <property type="entry name" value="DapB_N"/>
    <property type="match status" value="1"/>
</dbReference>
<dbReference type="GO" id="GO:0016726">
    <property type="term" value="F:oxidoreductase activity, acting on CH or CH2 groups, NAD or NADP as acceptor"/>
    <property type="evidence" value="ECO:0007669"/>
    <property type="project" value="UniProtKB-UniRule"/>
</dbReference>
<evidence type="ECO:0000259" key="13">
    <source>
        <dbReference type="Pfam" id="PF01113"/>
    </source>
</evidence>
<evidence type="ECO:0000256" key="9">
    <source>
        <dbReference type="ARBA" id="ARBA00038983"/>
    </source>
</evidence>
<evidence type="ECO:0000259" key="14">
    <source>
        <dbReference type="Pfam" id="PF05173"/>
    </source>
</evidence>
<sequence length="234" mass="25489">MIRVAVSGANGRMGRLIVERIKQEEGIETVAAFDLVGEGVSHPDRMSEVLSERDVDVLVDFTIADAVRLNAITAAEAGVNLVIGTTGMSDEDLEAIRSEIKDKVAAVISPNFSIGVNLLWRLIKDAADMLDGYDIAIIEAHHRTKLDAPSGTALRAAGLLQEMGKHVDLHAIRGGDIVGDHTVLFSGIGERLEITHRAHSRDAFVNGVIRAIRWVNRREQGIYSMDDVMESTTR</sequence>
<comment type="subunit">
    <text evidence="12">Homotetramer.</text>
</comment>
<dbReference type="Gene3D" id="3.40.50.720">
    <property type="entry name" value="NAD(P)-binding Rossmann-like Domain"/>
    <property type="match status" value="2"/>
</dbReference>
<comment type="caution">
    <text evidence="12">Was originally thought to be a dihydrodipicolinate reductase (DHDPR), catalyzing the conversion of dihydrodipicolinate to tetrahydrodipicolinate. However, it was shown in E.coli that the substrate of the enzymatic reaction is not dihydrodipicolinate (DHDP) but in fact (2S,4S)-4-hydroxy-2,3,4,5-tetrahydrodipicolinic acid (HTPA), the product released by the DapA-catalyzed reaction.</text>
</comment>
<comment type="pathway">
    <text evidence="8 12">Amino-acid biosynthesis; L-lysine biosynthesis via DAP pathway; (S)-tetrahydrodipicolinate from L-aspartate: step 4/4.</text>
</comment>
<dbReference type="PATRIC" id="fig|1838285.3.peg.138"/>
<organism evidence="15 16">
    <name type="scientific">Candidatus Syntropharchaeum caldarium</name>
    <dbReference type="NCBI Taxonomy" id="1838285"/>
    <lineage>
        <taxon>Archaea</taxon>
        <taxon>Methanobacteriati</taxon>
        <taxon>Methanobacteriota</taxon>
        <taxon>Stenosarchaea group</taxon>
        <taxon>Methanomicrobia</taxon>
        <taxon>Methanosarcinales</taxon>
        <taxon>ANME-2 cluster</taxon>
        <taxon>Candidatus Syntropharchaeum</taxon>
    </lineage>
</organism>
<dbReference type="PANTHER" id="PTHR20836:SF0">
    <property type="entry name" value="4-HYDROXY-TETRAHYDRODIPICOLINATE REDUCTASE 1, CHLOROPLASTIC-RELATED"/>
    <property type="match status" value="1"/>
</dbReference>
<evidence type="ECO:0000256" key="1">
    <source>
        <dbReference type="ARBA" id="ARBA00006642"/>
    </source>
</evidence>
<feature type="active site" description="Proton donor/acceptor" evidence="12">
    <location>
        <position position="141"/>
    </location>
</feature>
<comment type="similarity">
    <text evidence="1 12">Belongs to the DapB family.</text>
</comment>
<keyword evidence="7 12" id="KW-0457">Lysine biosynthesis</keyword>
<dbReference type="InterPro" id="IPR022663">
    <property type="entry name" value="DapB_C"/>
</dbReference>
<feature type="binding site" evidence="12">
    <location>
        <position position="142"/>
    </location>
    <ligand>
        <name>(S)-2,3,4,5-tetrahydrodipicolinate</name>
        <dbReference type="ChEBI" id="CHEBI:16845"/>
    </ligand>
</feature>
<keyword evidence="12" id="KW-0963">Cytoplasm</keyword>
<dbReference type="InterPro" id="IPR036291">
    <property type="entry name" value="NAD(P)-bd_dom_sf"/>
</dbReference>
<evidence type="ECO:0000256" key="6">
    <source>
        <dbReference type="ARBA" id="ARBA00023027"/>
    </source>
</evidence>
<dbReference type="GO" id="GO:0051287">
    <property type="term" value="F:NAD binding"/>
    <property type="evidence" value="ECO:0007669"/>
    <property type="project" value="UniProtKB-UniRule"/>
</dbReference>
<feature type="binding site" evidence="12">
    <location>
        <position position="38"/>
    </location>
    <ligand>
        <name>NAD(+)</name>
        <dbReference type="ChEBI" id="CHEBI:57540"/>
    </ligand>
</feature>
<comment type="subcellular location">
    <subcellularLocation>
        <location evidence="12">Cytoplasm</location>
    </subcellularLocation>
</comment>
<name>A0A1F2PB46_9EURY</name>
<gene>
    <name evidence="12" type="primary">dapB</name>
    <name evidence="15" type="ORF">SCAL_000134</name>
</gene>
<feature type="binding site" evidence="12">
    <location>
        <begin position="84"/>
        <end position="86"/>
    </location>
    <ligand>
        <name>NAD(+)</name>
        <dbReference type="ChEBI" id="CHEBI:57540"/>
    </ligand>
</feature>
<evidence type="ECO:0000313" key="16">
    <source>
        <dbReference type="Proteomes" id="UP000186940"/>
    </source>
</evidence>
<evidence type="ECO:0000256" key="10">
    <source>
        <dbReference type="ARBA" id="ARBA00049080"/>
    </source>
</evidence>
<dbReference type="PIRSF" id="PIRSF000161">
    <property type="entry name" value="DHPR"/>
    <property type="match status" value="1"/>
</dbReference>
<feature type="binding site" evidence="12">
    <location>
        <begin position="8"/>
        <end position="13"/>
    </location>
    <ligand>
        <name>NAD(+)</name>
        <dbReference type="ChEBI" id="CHEBI:57540"/>
    </ligand>
</feature>
<dbReference type="SUPFAM" id="SSF55347">
    <property type="entry name" value="Glyceraldehyde-3-phosphate dehydrogenase-like, C-terminal domain"/>
    <property type="match status" value="1"/>
</dbReference>
<accession>A0A1F2PB46</accession>
<protein>
    <recommendedName>
        <fullName evidence="9 12">4-hydroxy-tetrahydrodipicolinate reductase</fullName>
        <shortName evidence="12">HTPA reductase</shortName>
        <ecNumber evidence="9 12">1.17.1.8</ecNumber>
    </recommendedName>
</protein>
<dbReference type="Proteomes" id="UP000186940">
    <property type="component" value="Unassembled WGS sequence"/>
</dbReference>
<dbReference type="NCBIfam" id="TIGR00036">
    <property type="entry name" value="dapB"/>
    <property type="match status" value="1"/>
</dbReference>
<feature type="active site" description="Proton donor" evidence="12">
    <location>
        <position position="145"/>
    </location>
</feature>
<dbReference type="UniPathway" id="UPA00034">
    <property type="reaction ID" value="UER00018"/>
</dbReference>
<dbReference type="EMBL" id="LYOS01000001">
    <property type="protein sequence ID" value="OFV68458.1"/>
    <property type="molecule type" value="Genomic_DNA"/>
</dbReference>
<reference evidence="15" key="1">
    <citation type="submission" date="2016-05" db="EMBL/GenBank/DDBJ databases">
        <title>Microbial consortia oxidize butane by reversing methanogenesis.</title>
        <authorList>
            <person name="Laso-Perez R."/>
            <person name="Richter M."/>
            <person name="Wegener G."/>
            <person name="Musat F."/>
        </authorList>
    </citation>
    <scope>NUCLEOTIDE SEQUENCE [LARGE SCALE GENOMIC DNA]</scope>
    <source>
        <strain evidence="15">BOX2</strain>
    </source>
</reference>
<dbReference type="EC" id="1.17.1.8" evidence="9 12"/>
<comment type="caution">
    <text evidence="15">The sequence shown here is derived from an EMBL/GenBank/DDBJ whole genome shotgun (WGS) entry which is preliminary data.</text>
</comment>
<feature type="binding site" evidence="12">
    <location>
        <begin position="151"/>
        <end position="152"/>
    </location>
    <ligand>
        <name>(S)-2,3,4,5-tetrahydrodipicolinate</name>
        <dbReference type="ChEBI" id="CHEBI:16845"/>
    </ligand>
</feature>
<feature type="binding site" evidence="12">
    <location>
        <begin position="109"/>
        <end position="112"/>
    </location>
    <ligand>
        <name>NAD(+)</name>
        <dbReference type="ChEBI" id="CHEBI:57540"/>
    </ligand>
</feature>
<evidence type="ECO:0000256" key="4">
    <source>
        <dbReference type="ARBA" id="ARBA00022915"/>
    </source>
</evidence>
<feature type="domain" description="Dihydrodipicolinate reductase C-terminal" evidence="14">
    <location>
        <begin position="115"/>
        <end position="229"/>
    </location>
</feature>
<keyword evidence="16" id="KW-1185">Reference proteome</keyword>
<dbReference type="CDD" id="cd02274">
    <property type="entry name" value="DHDPR_N"/>
    <property type="match status" value="1"/>
</dbReference>
<evidence type="ECO:0000313" key="15">
    <source>
        <dbReference type="EMBL" id="OFV68458.1"/>
    </source>
</evidence>
<keyword evidence="2 12" id="KW-0028">Amino-acid biosynthesis</keyword>
<keyword evidence="6 12" id="KW-0520">NAD</keyword>
<evidence type="ECO:0000256" key="3">
    <source>
        <dbReference type="ARBA" id="ARBA00022857"/>
    </source>
</evidence>
<comment type="function">
    <text evidence="12">Catalyzes the conversion of 4-hydroxy-tetrahydrodipicolinate (HTPA) to tetrahydrodipicolinate.</text>
</comment>
<dbReference type="SUPFAM" id="SSF51735">
    <property type="entry name" value="NAD(P)-binding Rossmann-fold domains"/>
    <property type="match status" value="1"/>
</dbReference>
<dbReference type="STRING" id="1838285.SCAL_000134"/>
<evidence type="ECO:0000256" key="7">
    <source>
        <dbReference type="ARBA" id="ARBA00023154"/>
    </source>
</evidence>
<dbReference type="Pfam" id="PF05173">
    <property type="entry name" value="DapB_C"/>
    <property type="match status" value="1"/>
</dbReference>
<evidence type="ECO:0000256" key="2">
    <source>
        <dbReference type="ARBA" id="ARBA00022605"/>
    </source>
</evidence>
<keyword evidence="4 12" id="KW-0220">Diaminopimelate biosynthesis</keyword>